<dbReference type="InterPro" id="IPR012165">
    <property type="entry name" value="Cyt_c3_hydrogenase_gsu"/>
</dbReference>
<protein>
    <submittedName>
        <fullName evidence="3">2-polyprenylphenol hydroxylase-like oxidoreductase</fullName>
    </submittedName>
</protein>
<keyword evidence="1" id="KW-0001">2Fe-2S</keyword>
<dbReference type="SUPFAM" id="SSF52343">
    <property type="entry name" value="Ferredoxin reductase-like, C-terminal NADP-linked domain"/>
    <property type="match status" value="1"/>
</dbReference>
<dbReference type="eggNOG" id="COG0543">
    <property type="taxonomic scope" value="Bacteria"/>
</dbReference>
<dbReference type="SUPFAM" id="SSF63380">
    <property type="entry name" value="Riboflavin synthase domain-like"/>
    <property type="match status" value="1"/>
</dbReference>
<dbReference type="CDD" id="cd06221">
    <property type="entry name" value="sulfite_reductase_like"/>
    <property type="match status" value="1"/>
</dbReference>
<dbReference type="PANTHER" id="PTHR43513">
    <property type="entry name" value="DIHYDROOROTATE DEHYDROGENASE B (NAD(+)), ELECTRON TRANSFER SUBUNIT"/>
    <property type="match status" value="1"/>
</dbReference>
<dbReference type="Pfam" id="PF00175">
    <property type="entry name" value="NAD_binding_1"/>
    <property type="match status" value="1"/>
</dbReference>
<dbReference type="HOGENOM" id="CLU_003827_1_1_11"/>
<organism evidence="3 4">
    <name type="scientific">Slackia heliotrinireducens (strain ATCC 29202 / DSM 20476 / NCTC 11029 / RHS 1)</name>
    <name type="common">Peptococcus heliotrinreducens</name>
    <dbReference type="NCBI Taxonomy" id="471855"/>
    <lineage>
        <taxon>Bacteria</taxon>
        <taxon>Bacillati</taxon>
        <taxon>Actinomycetota</taxon>
        <taxon>Coriobacteriia</taxon>
        <taxon>Eggerthellales</taxon>
        <taxon>Eggerthellaceae</taxon>
        <taxon>Slackia</taxon>
    </lineage>
</organism>
<comment type="cofactor">
    <cofactor evidence="1">
        <name>[2Fe-2S] cluster</name>
        <dbReference type="ChEBI" id="CHEBI:190135"/>
    </cofactor>
    <text evidence="1">Binds 1 [2Fe-2S] cluster per subunit.</text>
</comment>
<dbReference type="GO" id="GO:0006221">
    <property type="term" value="P:pyrimidine nucleotide biosynthetic process"/>
    <property type="evidence" value="ECO:0007669"/>
    <property type="project" value="InterPro"/>
</dbReference>
<dbReference type="InterPro" id="IPR017927">
    <property type="entry name" value="FAD-bd_FR_type"/>
</dbReference>
<feature type="binding site" evidence="1">
    <location>
        <position position="260"/>
    </location>
    <ligand>
        <name>[2Fe-2S] cluster</name>
        <dbReference type="ChEBI" id="CHEBI:190135"/>
    </ligand>
</feature>
<evidence type="ECO:0000313" key="3">
    <source>
        <dbReference type="EMBL" id="ACV22800.1"/>
    </source>
</evidence>
<name>C7N7B5_SLAHD</name>
<proteinExistence type="predicted"/>
<keyword evidence="4" id="KW-1185">Reference proteome</keyword>
<dbReference type="GO" id="GO:0051537">
    <property type="term" value="F:2 iron, 2 sulfur cluster binding"/>
    <property type="evidence" value="ECO:0007669"/>
    <property type="project" value="UniProtKB-KW"/>
</dbReference>
<dbReference type="GO" id="GO:0050660">
    <property type="term" value="F:flavin adenine dinucleotide binding"/>
    <property type="evidence" value="ECO:0007669"/>
    <property type="project" value="InterPro"/>
</dbReference>
<gene>
    <name evidence="3" type="ordered locus">Shel_17810</name>
</gene>
<dbReference type="GO" id="GO:0046872">
    <property type="term" value="F:metal ion binding"/>
    <property type="evidence" value="ECO:0007669"/>
    <property type="project" value="UniProtKB-KW"/>
</dbReference>
<dbReference type="PIRSF" id="PIRSF006816">
    <property type="entry name" value="Cyc3_hyd_g"/>
    <property type="match status" value="1"/>
</dbReference>
<dbReference type="InterPro" id="IPR019480">
    <property type="entry name" value="Dihydroorotate_DH_Fe-S-bd"/>
</dbReference>
<feature type="domain" description="FAD-binding FR-type" evidence="2">
    <location>
        <begin position="17"/>
        <end position="113"/>
    </location>
</feature>
<dbReference type="EMBL" id="CP001684">
    <property type="protein sequence ID" value="ACV22800.1"/>
    <property type="molecule type" value="Genomic_DNA"/>
</dbReference>
<dbReference type="InterPro" id="IPR050353">
    <property type="entry name" value="PyrK_electron_transfer"/>
</dbReference>
<evidence type="ECO:0000256" key="1">
    <source>
        <dbReference type="PIRSR" id="PIRSR006816-2"/>
    </source>
</evidence>
<keyword evidence="1" id="KW-0411">Iron-sulfur</keyword>
<reference evidence="3 4" key="1">
    <citation type="journal article" date="2009" name="Stand. Genomic Sci.">
        <title>Complete genome sequence of Slackia heliotrinireducens type strain (RHS 1).</title>
        <authorList>
            <person name="Pukall R."/>
            <person name="Lapidus A."/>
            <person name="Nolan M."/>
            <person name="Copeland A."/>
            <person name="Glavina Del Rio T."/>
            <person name="Lucas S."/>
            <person name="Chen F."/>
            <person name="Tice H."/>
            <person name="Cheng J.F."/>
            <person name="Chertkov O."/>
            <person name="Bruce D."/>
            <person name="Goodwin L."/>
            <person name="Kuske C."/>
            <person name="Brettin T."/>
            <person name="Detter J.C."/>
            <person name="Han C."/>
            <person name="Pitluck S."/>
            <person name="Pati A."/>
            <person name="Mavrommatis K."/>
            <person name="Ivanova N."/>
            <person name="Ovchinnikova G."/>
            <person name="Chen A."/>
            <person name="Palaniappan K."/>
            <person name="Schneider S."/>
            <person name="Rohde M."/>
            <person name="Chain P."/>
            <person name="D'haeseleer P."/>
            <person name="Goker M."/>
            <person name="Bristow J."/>
            <person name="Eisen J.A."/>
            <person name="Markowitz V."/>
            <person name="Kyrpides N.C."/>
            <person name="Klenk H.P."/>
            <person name="Hugenholtz P."/>
        </authorList>
    </citation>
    <scope>NUCLEOTIDE SEQUENCE [LARGE SCALE GENOMIC DNA]</scope>
    <source>
        <strain evidence="4">ATCC 29202 / DSM 20476 / NCTC 11029 / RHS 1</strain>
    </source>
</reference>
<dbReference type="AlphaFoldDB" id="C7N7B5"/>
<dbReference type="Gene3D" id="2.40.30.10">
    <property type="entry name" value="Translation factors"/>
    <property type="match status" value="1"/>
</dbReference>
<dbReference type="RefSeq" id="WP_012798902.1">
    <property type="nucleotide sequence ID" value="NC_013165.1"/>
</dbReference>
<keyword evidence="1" id="KW-0408">Iron</keyword>
<feature type="binding site" evidence="1">
    <location>
        <position position="252"/>
    </location>
    <ligand>
        <name>[2Fe-2S] cluster</name>
        <dbReference type="ChEBI" id="CHEBI:190135"/>
    </ligand>
</feature>
<dbReference type="GO" id="GO:0016491">
    <property type="term" value="F:oxidoreductase activity"/>
    <property type="evidence" value="ECO:0007669"/>
    <property type="project" value="InterPro"/>
</dbReference>
<dbReference type="STRING" id="471855.Shel_17810"/>
<feature type="binding site" evidence="1">
    <location>
        <position position="257"/>
    </location>
    <ligand>
        <name>[2Fe-2S] cluster</name>
        <dbReference type="ChEBI" id="CHEBI:190135"/>
    </ligand>
</feature>
<feature type="binding site" evidence="1">
    <location>
        <position position="268"/>
    </location>
    <ligand>
        <name>[2Fe-2S] cluster</name>
        <dbReference type="ChEBI" id="CHEBI:190135"/>
    </ligand>
</feature>
<evidence type="ECO:0000313" key="4">
    <source>
        <dbReference type="Proteomes" id="UP000002026"/>
    </source>
</evidence>
<evidence type="ECO:0000259" key="2">
    <source>
        <dbReference type="PROSITE" id="PS51384"/>
    </source>
</evidence>
<dbReference type="PROSITE" id="PS51384">
    <property type="entry name" value="FAD_FR"/>
    <property type="match status" value="1"/>
</dbReference>
<keyword evidence="1" id="KW-0479">Metal-binding</keyword>
<dbReference type="InterPro" id="IPR001433">
    <property type="entry name" value="OxRdtase_FAD/NAD-bd"/>
</dbReference>
<dbReference type="Pfam" id="PF10418">
    <property type="entry name" value="DHODB_Fe-S_bind"/>
    <property type="match status" value="1"/>
</dbReference>
<dbReference type="Gene3D" id="3.40.50.80">
    <property type="entry name" value="Nucleotide-binding domain of ferredoxin-NADP reductase (FNR) module"/>
    <property type="match status" value="1"/>
</dbReference>
<accession>C7N7B5</accession>
<sequence>MPSIEISHGCAKGDRPLVPQVCRVLKITQETPDVKSFRLVTLDGRKPFDCRPGQLGMFGLLPYGECMFVVSAQSDEWVQFTVKKVGLVTEQLHALAEGDEVTLRGPYGNWWPVEACKGKDMLFVSGGIGLPPVRSFLLYCLEHREDYGRIDLVYSGSTYDDLVFKDQLFDVWPNEPDMHVHVSLYHSDERWEGPVDYTAPFLETLELGPEDGNRVAVFCGGPSLSRTVRESLLKAGYDEGGIITTLEMRMKCGVGKCGRCNLGGHFICLDGPIFTVEEINNMHSDV</sequence>
<dbReference type="Proteomes" id="UP000002026">
    <property type="component" value="Chromosome"/>
</dbReference>
<dbReference type="InterPro" id="IPR017938">
    <property type="entry name" value="Riboflavin_synthase-like_b-brl"/>
</dbReference>
<dbReference type="PANTHER" id="PTHR43513:SF1">
    <property type="entry name" value="ANAEROBIC SULFITE REDUCTASE SUBUNIT B"/>
    <property type="match status" value="1"/>
</dbReference>
<dbReference type="InterPro" id="IPR039261">
    <property type="entry name" value="FNR_nucleotide-bd"/>
</dbReference>
<dbReference type="KEGG" id="shi:Shel_17810"/>